<dbReference type="Proteomes" id="UP000225358">
    <property type="component" value="Segment"/>
</dbReference>
<dbReference type="EMBL" id="KX552041">
    <property type="protein sequence ID" value="AOQ27331.1"/>
    <property type="molecule type" value="Genomic_DNA"/>
</dbReference>
<name>A0A1D7XFI0_9CAUD</name>
<evidence type="ECO:0000313" key="1">
    <source>
        <dbReference type="EMBL" id="AOQ27331.1"/>
    </source>
</evidence>
<accession>A0A1D7XFI0</accession>
<keyword evidence="2" id="KW-1185">Reference proteome</keyword>
<sequence length="57" mass="6740">MKILRVNIETAWCGCNEVVDIEIEDDMSQEDIEDLAHETFQDYCNYGFHILEEEEDV</sequence>
<protein>
    <submittedName>
        <fullName evidence="1">Uncharacterized protein</fullName>
    </submittedName>
</protein>
<proteinExistence type="predicted"/>
<evidence type="ECO:0000313" key="2">
    <source>
        <dbReference type="Proteomes" id="UP000225358"/>
    </source>
</evidence>
<gene>
    <name evidence="1" type="ORF">ESCO13_00215</name>
</gene>
<organism evidence="1 2">
    <name type="scientific">Escherichia phage ESCO13</name>
    <dbReference type="NCBI Taxonomy" id="1881104"/>
    <lineage>
        <taxon>Viruses</taxon>
        <taxon>Duplodnaviria</taxon>
        <taxon>Heunggongvirae</taxon>
        <taxon>Uroviricota</taxon>
        <taxon>Caudoviricetes</taxon>
        <taxon>Stephanstirmvirinae</taxon>
        <taxon>Phapecoctavirus</taxon>
        <taxon>Phapecoctavirus ESCO13</taxon>
    </lineage>
</organism>
<reference evidence="1" key="1">
    <citation type="submission" date="2017-02" db="EMBL/GenBank/DDBJ databases">
        <title>Complete genome sequence of two Escherichia coli phages, vB_EcoM_ ESCO5 and vB_EcoM_ESCO13, which are related to phAPEC8.</title>
        <authorList>
            <person name="Trotereau A."/>
            <person name="Gonnet M."/>
            <person name="Viardot A."/>
            <person name="Lalmanach A.-C."/>
            <person name="Guabiraba R."/>
            <person name="Chanteloup N."/>
            <person name="Schouler C."/>
        </authorList>
    </citation>
    <scope>NUCLEOTIDE SEQUENCE [LARGE SCALE GENOMIC DNA]</scope>
</reference>